<keyword evidence="3 5" id="KW-0863">Zinc-finger</keyword>
<keyword evidence="4" id="KW-0862">Zinc</keyword>
<feature type="compositionally biased region" description="Polar residues" evidence="6">
    <location>
        <begin position="763"/>
        <end position="776"/>
    </location>
</feature>
<feature type="region of interest" description="Disordered" evidence="6">
    <location>
        <begin position="331"/>
        <end position="377"/>
    </location>
</feature>
<evidence type="ECO:0000313" key="9">
    <source>
        <dbReference type="RefSeq" id="XP_033353782.1"/>
    </source>
</evidence>
<dbReference type="GeneID" id="117235634"/>
<dbReference type="Gene3D" id="3.30.160.60">
    <property type="entry name" value="Classic Zinc Finger"/>
    <property type="match status" value="2"/>
</dbReference>
<keyword evidence="8" id="KW-1185">Reference proteome</keyword>
<dbReference type="GO" id="GO:0005634">
    <property type="term" value="C:nucleus"/>
    <property type="evidence" value="ECO:0007669"/>
    <property type="project" value="TreeGrafter"/>
</dbReference>
<accession>A0A6J3KKR7</accession>
<feature type="region of interest" description="Disordered" evidence="6">
    <location>
        <begin position="814"/>
        <end position="859"/>
    </location>
</feature>
<keyword evidence="2" id="KW-0677">Repeat</keyword>
<dbReference type="InterPro" id="IPR013087">
    <property type="entry name" value="Znf_C2H2_type"/>
</dbReference>
<evidence type="ECO:0000256" key="6">
    <source>
        <dbReference type="SAM" id="MobiDB-lite"/>
    </source>
</evidence>
<dbReference type="RefSeq" id="XP_033353782.1">
    <property type="nucleotide sequence ID" value="XM_033497891.1"/>
</dbReference>
<evidence type="ECO:0000256" key="2">
    <source>
        <dbReference type="ARBA" id="ARBA00022737"/>
    </source>
</evidence>
<dbReference type="SUPFAM" id="SSF57667">
    <property type="entry name" value="beta-beta-alpha zinc fingers"/>
    <property type="match status" value="1"/>
</dbReference>
<dbReference type="PROSITE" id="PS50157">
    <property type="entry name" value="ZINC_FINGER_C2H2_2"/>
    <property type="match status" value="2"/>
</dbReference>
<dbReference type="Pfam" id="PF13912">
    <property type="entry name" value="zf-C2H2_6"/>
    <property type="match status" value="1"/>
</dbReference>
<dbReference type="Proteomes" id="UP000504631">
    <property type="component" value="Unplaced"/>
</dbReference>
<dbReference type="Pfam" id="PF13894">
    <property type="entry name" value="zf-C2H2_4"/>
    <property type="match status" value="1"/>
</dbReference>
<dbReference type="GO" id="GO:0043565">
    <property type="term" value="F:sequence-specific DNA binding"/>
    <property type="evidence" value="ECO:0007669"/>
    <property type="project" value="TreeGrafter"/>
</dbReference>
<feature type="region of interest" description="Disordered" evidence="6">
    <location>
        <begin position="141"/>
        <end position="174"/>
    </location>
</feature>
<dbReference type="GO" id="GO:0008270">
    <property type="term" value="F:zinc ion binding"/>
    <property type="evidence" value="ECO:0007669"/>
    <property type="project" value="UniProtKB-KW"/>
</dbReference>
<feature type="compositionally biased region" description="Polar residues" evidence="6">
    <location>
        <begin position="343"/>
        <end position="357"/>
    </location>
</feature>
<gene>
    <name evidence="9" type="primary">LOC117235634</name>
</gene>
<dbReference type="InterPro" id="IPR036236">
    <property type="entry name" value="Znf_C2H2_sf"/>
</dbReference>
<feature type="domain" description="C2H2-type" evidence="7">
    <location>
        <begin position="50"/>
        <end position="77"/>
    </location>
</feature>
<dbReference type="AlphaFoldDB" id="A0A6J3KKR7"/>
<dbReference type="SMART" id="SM00355">
    <property type="entry name" value="ZnF_C2H2"/>
    <property type="match status" value="5"/>
</dbReference>
<feature type="compositionally biased region" description="Polar residues" evidence="6">
    <location>
        <begin position="518"/>
        <end position="545"/>
    </location>
</feature>
<sequence>MSNSLDQDFEEFRFSDQSKICKDDAVDDLQKFDKHIDNQSTIFSLRFPLFNCEVCKKQFVTKKQLRTHIQTHLGRPRIVLRRVTLKSVKKKNSNTYWLDPEKKGSLKLTLKKQNFNDPLKLKLKKSSKSEDFTVVKSNINLGTENHNHRDVAGATENDQRHEKDTESSINQPFENVMVEQQDEYGSIKFNADEHNPLEENDRPSIDVNESDSGVGSDMANPSEKEDQNVDDLQNTDQYDNSDKRLSETEDHEESDALEATCRETIENLKKLGEQSGCRSMSRLIDNAGIEEDDDRGHESNMIHDLAENPAINIISKSSTFSNHTADCTTVCSEDEDKPEESTESTTGFNWNQLSTNLSNKNNENSKENEENAGDNNIENAGSLLQNLIEHQRHNQNETLSNNLPSETEYVSLEKLAETVSTCRVCNEKFKDIAHLDEHRSKAGHYQCNIPECINLIFHSLLEVSMHKAQMHGTPLSPSVSQLSPHLNTSSPHLNQNSPHLSQASPQLNTHSPHAVSMESANTTNSQQINRNSPLTSPHQTNSPTYNAVASAGQQIISPVNFEQLPAPVQQLAQQVQRMPLPQTQMPPSLPPGANTMIPGPNYFVQPSGRPPLYRVPGPQGMHYPPHITHLYPQYGPGPYPQMTAPPQMHPQLPQQISRGRYPTLAQNSRAPRIPQTGSTPRQRMKRPMQQSMQVQQNNSAMKQRRMDVLLPDRNEDADCHVIAQQKRNDGLPVIQNVQGATTQQTNRNDSTIHLTDSITLSVRQPGSAPAQVQNTSGAGGKKSDAKAVANVLAARALTLNSAISIIPASSQKKQQDQGQFAVPHNKQNKPAVNEVERPPRPPTVDLTQDTPPQMPVVRRGRPPRALLTCQVCDKNFQNQEMLTQHMATHRAPSKLLHKCNLCPAQYPTAQALTTHKQAYHKEVDTVAQNGGAELALPVVDLKSPHVLNRLSNLGIQSYIPLSQLSVQTGGYFGLPIITIDGARNPNTCNLGALGATSILSLGPLKHLSNRYFLRVSLKISL</sequence>
<proteinExistence type="predicted"/>
<evidence type="ECO:0000259" key="7">
    <source>
        <dbReference type="PROSITE" id="PS50157"/>
    </source>
</evidence>
<protein>
    <submittedName>
        <fullName evidence="9">Myb-like protein I isoform X5</fullName>
    </submittedName>
</protein>
<dbReference type="PANTHER" id="PTHR24408">
    <property type="entry name" value="ZINC FINGER PROTEIN"/>
    <property type="match status" value="1"/>
</dbReference>
<feature type="domain" description="C2H2-type" evidence="7">
    <location>
        <begin position="867"/>
        <end position="894"/>
    </location>
</feature>
<feature type="compositionally biased region" description="Polar residues" evidence="6">
    <location>
        <begin position="669"/>
        <end position="681"/>
    </location>
</feature>
<feature type="region of interest" description="Disordered" evidence="6">
    <location>
        <begin position="193"/>
        <end position="257"/>
    </location>
</feature>
<name>A0A6J3KKR7_9HYME</name>
<feature type="compositionally biased region" description="Acidic residues" evidence="6">
    <location>
        <begin position="332"/>
        <end position="342"/>
    </location>
</feature>
<feature type="compositionally biased region" description="Basic and acidic residues" evidence="6">
    <location>
        <begin position="193"/>
        <end position="204"/>
    </location>
</feature>
<feature type="compositionally biased region" description="Polar residues" evidence="6">
    <location>
        <begin position="475"/>
        <end position="511"/>
    </location>
</feature>
<organism evidence="8 9">
    <name type="scientific">Bombus vosnesenskii</name>
    <dbReference type="NCBI Taxonomy" id="207650"/>
    <lineage>
        <taxon>Eukaryota</taxon>
        <taxon>Metazoa</taxon>
        <taxon>Ecdysozoa</taxon>
        <taxon>Arthropoda</taxon>
        <taxon>Hexapoda</taxon>
        <taxon>Insecta</taxon>
        <taxon>Pterygota</taxon>
        <taxon>Neoptera</taxon>
        <taxon>Endopterygota</taxon>
        <taxon>Hymenoptera</taxon>
        <taxon>Apocrita</taxon>
        <taxon>Aculeata</taxon>
        <taxon>Apoidea</taxon>
        <taxon>Anthophila</taxon>
        <taxon>Apidae</taxon>
        <taxon>Bombus</taxon>
        <taxon>Pyrobombus</taxon>
    </lineage>
</organism>
<feature type="region of interest" description="Disordered" evidence="6">
    <location>
        <begin position="763"/>
        <end position="782"/>
    </location>
</feature>
<dbReference type="GO" id="GO:0000981">
    <property type="term" value="F:DNA-binding transcription factor activity, RNA polymerase II-specific"/>
    <property type="evidence" value="ECO:0007669"/>
    <property type="project" value="TreeGrafter"/>
</dbReference>
<reference evidence="9" key="1">
    <citation type="submission" date="2025-08" db="UniProtKB">
        <authorList>
            <consortium name="RefSeq"/>
        </authorList>
    </citation>
    <scope>IDENTIFICATION</scope>
    <source>
        <tissue evidence="9">Muscle</tissue>
    </source>
</reference>
<evidence type="ECO:0000256" key="5">
    <source>
        <dbReference type="PROSITE-ProRule" id="PRU00042"/>
    </source>
</evidence>
<feature type="compositionally biased region" description="Basic and acidic residues" evidence="6">
    <location>
        <begin position="145"/>
        <end position="166"/>
    </location>
</feature>
<feature type="region of interest" description="Disordered" evidence="6">
    <location>
        <begin position="669"/>
        <end position="688"/>
    </location>
</feature>
<dbReference type="PROSITE" id="PS00028">
    <property type="entry name" value="ZINC_FINGER_C2H2_1"/>
    <property type="match status" value="4"/>
</dbReference>
<dbReference type="PANTHER" id="PTHR24408:SF58">
    <property type="entry name" value="TRANSCRIPTION FACTOR (TFIIIA), PUTATIVE (AFU_ORTHOLOGUE AFUA_1G05150)-RELATED"/>
    <property type="match status" value="1"/>
</dbReference>
<keyword evidence="1" id="KW-0479">Metal-binding</keyword>
<dbReference type="Pfam" id="PF00096">
    <property type="entry name" value="zf-C2H2"/>
    <property type="match status" value="1"/>
</dbReference>
<evidence type="ECO:0000256" key="1">
    <source>
        <dbReference type="ARBA" id="ARBA00022723"/>
    </source>
</evidence>
<evidence type="ECO:0000313" key="8">
    <source>
        <dbReference type="Proteomes" id="UP000504631"/>
    </source>
</evidence>
<evidence type="ECO:0000256" key="3">
    <source>
        <dbReference type="ARBA" id="ARBA00022771"/>
    </source>
</evidence>
<evidence type="ECO:0000256" key="4">
    <source>
        <dbReference type="ARBA" id="ARBA00022833"/>
    </source>
</evidence>
<feature type="region of interest" description="Disordered" evidence="6">
    <location>
        <begin position="471"/>
        <end position="545"/>
    </location>
</feature>